<accession>A0A485M4L6</accession>
<evidence type="ECO:0000256" key="1">
    <source>
        <dbReference type="SAM" id="MobiDB-lite"/>
    </source>
</evidence>
<name>A0A485M4L6_9ZZZZ</name>
<evidence type="ECO:0000313" key="2">
    <source>
        <dbReference type="EMBL" id="VFU16204.1"/>
    </source>
</evidence>
<dbReference type="EMBL" id="CAADRM010000117">
    <property type="protein sequence ID" value="VFU16204.1"/>
    <property type="molecule type" value="Genomic_DNA"/>
</dbReference>
<proteinExistence type="predicted"/>
<feature type="region of interest" description="Disordered" evidence="1">
    <location>
        <begin position="37"/>
        <end position="56"/>
    </location>
</feature>
<protein>
    <submittedName>
        <fullName evidence="2">Uncharacterized protein</fullName>
    </submittedName>
</protein>
<sequence>MPRCSRHSSCSSAQGAEERFPQTDFLKGETLPFSKELPVRDDCTKNGVNRRKKALA</sequence>
<reference evidence="2" key="1">
    <citation type="submission" date="2019-03" db="EMBL/GenBank/DDBJ databases">
        <authorList>
            <person name="Hao L."/>
        </authorList>
    </citation>
    <scope>NUCLEOTIDE SEQUENCE</scope>
</reference>
<gene>
    <name evidence="2" type="ORF">SCFA_520010</name>
</gene>
<dbReference type="AlphaFoldDB" id="A0A485M4L6"/>
<organism evidence="2">
    <name type="scientific">anaerobic digester metagenome</name>
    <dbReference type="NCBI Taxonomy" id="1263854"/>
    <lineage>
        <taxon>unclassified sequences</taxon>
        <taxon>metagenomes</taxon>
        <taxon>ecological metagenomes</taxon>
    </lineage>
</organism>
<feature type="region of interest" description="Disordered" evidence="1">
    <location>
        <begin position="1"/>
        <end position="25"/>
    </location>
</feature>